<keyword evidence="1 3" id="KW-0963">Cytoplasm</keyword>
<dbReference type="EMBL" id="JARKHX010000004">
    <property type="protein sequence ID" value="MDF4194606.1"/>
    <property type="molecule type" value="Genomic_DNA"/>
</dbReference>
<dbReference type="Gene3D" id="3.30.300.20">
    <property type="match status" value="1"/>
</dbReference>
<dbReference type="OrthoDB" id="9812389at2"/>
<evidence type="ECO:0000313" key="5">
    <source>
        <dbReference type="EMBL" id="OIK22275.1"/>
    </source>
</evidence>
<dbReference type="GO" id="GO:0008360">
    <property type="term" value="P:regulation of cell shape"/>
    <property type="evidence" value="ECO:0007669"/>
    <property type="project" value="UniProtKB-KW"/>
</dbReference>
<dbReference type="PANTHER" id="PTHR34654:SF1">
    <property type="entry name" value="RNA-BINDING PROTEIN KHPA"/>
    <property type="match status" value="1"/>
</dbReference>
<keyword evidence="3" id="KW-0143">Chaperone</keyword>
<comment type="function">
    <text evidence="3">A probable RNA chaperone. Forms a complex with KhpB which binds to cellular RNA and controls its expression. Plays a role in peptidoglycan (PG) homeostasis and cell length regulation.</text>
</comment>
<dbReference type="InterPro" id="IPR015946">
    <property type="entry name" value="KH_dom-like_a/b"/>
</dbReference>
<dbReference type="InterPro" id="IPR009019">
    <property type="entry name" value="KH_sf_prok-type"/>
</dbReference>
<dbReference type="HAMAP" id="MF_00088">
    <property type="entry name" value="KhpA"/>
    <property type="match status" value="1"/>
</dbReference>
<dbReference type="eggNOG" id="COG1837">
    <property type="taxonomic scope" value="Bacteria"/>
</dbReference>
<sequence length="81" mass="8897">MTDQNLEDLIVSIVAPLVDHPEDITVTKEETDQKIALRLSVNKSDTGKIIGKQGRTARAIRTVVFAAGAQSSKKVQFEIFD</sequence>
<comment type="similarity">
    <text evidence="3">Belongs to the KhpA RNA-binding protein family.</text>
</comment>
<dbReference type="GO" id="GO:0003723">
    <property type="term" value="F:RNA binding"/>
    <property type="evidence" value="ECO:0007669"/>
    <property type="project" value="UniProtKB-UniRule"/>
</dbReference>
<evidence type="ECO:0000256" key="3">
    <source>
        <dbReference type="HAMAP-Rule" id="MF_00088"/>
    </source>
</evidence>
<dbReference type="Pfam" id="PF13083">
    <property type="entry name" value="KH_KhpA-B"/>
    <property type="match status" value="1"/>
</dbReference>
<comment type="subunit">
    <text evidence="3">Forms a complex with KhpB.</text>
</comment>
<evidence type="ECO:0000256" key="2">
    <source>
        <dbReference type="ARBA" id="ARBA00022884"/>
    </source>
</evidence>
<evidence type="ECO:0000313" key="4">
    <source>
        <dbReference type="EMBL" id="MDF4194606.1"/>
    </source>
</evidence>
<gene>
    <name evidence="3" type="primary">khpA</name>
    <name evidence="5" type="ORF">BKP66_01490</name>
    <name evidence="4" type="ORF">PV946_12655</name>
</gene>
<dbReference type="Proteomes" id="UP000180036">
    <property type="component" value="Unassembled WGS sequence"/>
</dbReference>
<dbReference type="GO" id="GO:0005737">
    <property type="term" value="C:cytoplasm"/>
    <property type="evidence" value="ECO:0007669"/>
    <property type="project" value="UniProtKB-SubCell"/>
</dbReference>
<name>A0A0D7XVI2_BACAM</name>
<evidence type="ECO:0000313" key="6">
    <source>
        <dbReference type="Proteomes" id="UP000180036"/>
    </source>
</evidence>
<organism evidence="5 6">
    <name type="scientific">Bacillus amyloliquefaciens</name>
    <name type="common">Bacillus velezensis</name>
    <dbReference type="NCBI Taxonomy" id="1390"/>
    <lineage>
        <taxon>Bacteria</taxon>
        <taxon>Bacillati</taxon>
        <taxon>Bacillota</taxon>
        <taxon>Bacilli</taxon>
        <taxon>Bacillales</taxon>
        <taxon>Bacillaceae</taxon>
        <taxon>Bacillus</taxon>
        <taxon>Bacillus amyloliquefaciens group</taxon>
    </lineage>
</organism>
<dbReference type="RefSeq" id="WP_007611392.1">
    <property type="nucleotide sequence ID" value="NZ_BSRV01000001.1"/>
</dbReference>
<dbReference type="GO" id="GO:0009252">
    <property type="term" value="P:peptidoglycan biosynthetic process"/>
    <property type="evidence" value="ECO:0007669"/>
    <property type="project" value="UniProtKB-UniRule"/>
</dbReference>
<dbReference type="AlphaFoldDB" id="A0A0D7XVI2"/>
<dbReference type="PANTHER" id="PTHR34654">
    <property type="entry name" value="UPF0109 PROTEIN SCO5592"/>
    <property type="match status" value="1"/>
</dbReference>
<dbReference type="SUPFAM" id="SSF54814">
    <property type="entry name" value="Prokaryotic type KH domain (KH-domain type II)"/>
    <property type="match status" value="1"/>
</dbReference>
<dbReference type="OMA" id="HETDEYM"/>
<dbReference type="EMBL" id="MOEA01000001">
    <property type="protein sequence ID" value="OIK22275.1"/>
    <property type="molecule type" value="Genomic_DNA"/>
</dbReference>
<dbReference type="Proteomes" id="UP001222377">
    <property type="component" value="Unassembled WGS sequence"/>
</dbReference>
<dbReference type="InterPro" id="IPR020627">
    <property type="entry name" value="KhpA"/>
</dbReference>
<keyword evidence="2 3" id="KW-0694">RNA-binding</keyword>
<keyword evidence="3" id="KW-0961">Cell wall biogenesis/degradation</keyword>
<comment type="subcellular location">
    <subcellularLocation>
        <location evidence="3">Cytoplasm</location>
    </subcellularLocation>
</comment>
<dbReference type="GeneID" id="76425741"/>
<comment type="caution">
    <text evidence="5">The sequence shown here is derived from an EMBL/GenBank/DDBJ whole genome shotgun (WGS) entry which is preliminary data.</text>
</comment>
<keyword evidence="3" id="KW-0133">Cell shape</keyword>
<evidence type="ECO:0000256" key="1">
    <source>
        <dbReference type="ARBA" id="ARBA00022490"/>
    </source>
</evidence>
<reference evidence="5 6" key="1">
    <citation type="submission" date="2016-10" db="EMBL/GenBank/DDBJ databases">
        <authorList>
            <person name="Marach S."/>
            <person name="Prathuangwong S."/>
            <person name="Takikawa Y."/>
            <person name="Dohra H."/>
        </authorList>
    </citation>
    <scope>NUCLEOTIDE SEQUENCE [LARGE SCALE GENOMIC DNA]</scope>
    <source>
        <strain evidence="5 6">K2</strain>
    </source>
</reference>
<protein>
    <recommendedName>
        <fullName evidence="3">RNA-binding protein KhpA</fullName>
    </recommendedName>
    <alternativeName>
        <fullName evidence="3">KH-domain protein A</fullName>
    </alternativeName>
</protein>
<reference evidence="4" key="2">
    <citation type="submission" date="2023-02" db="EMBL/GenBank/DDBJ databases">
        <title>Draft Whole-Genome Sequences of Bacillus Strains of Potential Probiotic for Poultry.</title>
        <authorList>
            <person name="Ma L.M."/>
            <person name="Lopez-Guerra N."/>
            <person name="Zhang G."/>
        </authorList>
    </citation>
    <scope>NUCLEOTIDE SEQUENCE</scope>
    <source>
        <strain evidence="4">OSU1013-24</strain>
    </source>
</reference>
<dbReference type="GO" id="GO:0071555">
    <property type="term" value="P:cell wall organization"/>
    <property type="evidence" value="ECO:0007669"/>
    <property type="project" value="UniProtKB-KW"/>
</dbReference>
<dbReference type="CDD" id="cd22533">
    <property type="entry name" value="KH-II_YlqC-like"/>
    <property type="match status" value="1"/>
</dbReference>
<proteinExistence type="inferred from homology"/>
<accession>A0A0D7XVI2</accession>